<feature type="transmembrane region" description="Helical" evidence="1">
    <location>
        <begin position="38"/>
        <end position="58"/>
    </location>
</feature>
<evidence type="ECO:0000256" key="1">
    <source>
        <dbReference type="SAM" id="Phobius"/>
    </source>
</evidence>
<evidence type="ECO:0000313" key="3">
    <source>
        <dbReference type="Proteomes" id="UP000182126"/>
    </source>
</evidence>
<organism evidence="2 3">
    <name type="scientific">Microbacterium paraoxydans</name>
    <dbReference type="NCBI Taxonomy" id="199592"/>
    <lineage>
        <taxon>Bacteria</taxon>
        <taxon>Bacillati</taxon>
        <taxon>Actinomycetota</taxon>
        <taxon>Actinomycetes</taxon>
        <taxon>Micrococcales</taxon>
        <taxon>Microbacteriaceae</taxon>
        <taxon>Microbacterium</taxon>
    </lineage>
</organism>
<dbReference type="Proteomes" id="UP000182126">
    <property type="component" value="Chromosome I"/>
</dbReference>
<gene>
    <name evidence="2" type="ORF">SAMN04489809_0419</name>
</gene>
<keyword evidence="1" id="KW-1133">Transmembrane helix</keyword>
<accession>A0A1H1M784</accession>
<sequence length="203" mass="21142">MPVSPSRKPAVVRGFATSSLAIFVALAGHVSGGGEMPGPLGILVPWLFAFMVSVLLAGRRLSLTRLTLSVVVSQFLFHVLFVLGTVTPSGAAIRHVHGAPLVLPAAEGSAVVASGDAAMWLGHALAAVVTVTALHRGERLLLTLRALAVRMVRWVRRRADATLAPRAAASPFRLAGLFLVPAGRGLRLLTPLLGRAPPSLPAL</sequence>
<reference evidence="2 3" key="1">
    <citation type="submission" date="2016-10" db="EMBL/GenBank/DDBJ databases">
        <authorList>
            <person name="de Groot N.N."/>
        </authorList>
    </citation>
    <scope>NUCLEOTIDE SEQUENCE [LARGE SCALE GENOMIC DNA]</scope>
    <source>
        <strain evidence="2 3">DSM 15019</strain>
    </source>
</reference>
<keyword evidence="1" id="KW-0472">Membrane</keyword>
<dbReference type="eggNOG" id="ENOG5033143">
    <property type="taxonomic scope" value="Bacteria"/>
</dbReference>
<dbReference type="EMBL" id="LT629770">
    <property type="protein sequence ID" value="SDR82520.1"/>
    <property type="molecule type" value="Genomic_DNA"/>
</dbReference>
<dbReference type="AlphaFoldDB" id="A0A1H1M784"/>
<keyword evidence="1" id="KW-0812">Transmembrane</keyword>
<proteinExistence type="predicted"/>
<feature type="transmembrane region" description="Helical" evidence="1">
    <location>
        <begin position="12"/>
        <end position="32"/>
    </location>
</feature>
<feature type="transmembrane region" description="Helical" evidence="1">
    <location>
        <begin position="70"/>
        <end position="97"/>
    </location>
</feature>
<evidence type="ECO:0000313" key="2">
    <source>
        <dbReference type="EMBL" id="SDR82520.1"/>
    </source>
</evidence>
<name>A0A1H1M784_9MICO</name>
<protein>
    <submittedName>
        <fullName evidence="2">Uncharacterized protein</fullName>
    </submittedName>
</protein>